<evidence type="ECO:0000256" key="1">
    <source>
        <dbReference type="ARBA" id="ARBA00022801"/>
    </source>
</evidence>
<dbReference type="Pfam" id="PF00176">
    <property type="entry name" value="SNF2-rel_dom"/>
    <property type="match status" value="1"/>
</dbReference>
<name>A0A8S5QZG1_9CAUD</name>
<evidence type="ECO:0000313" key="3">
    <source>
        <dbReference type="EMBL" id="DAE24060.1"/>
    </source>
</evidence>
<dbReference type="GO" id="GO:0005524">
    <property type="term" value="F:ATP binding"/>
    <property type="evidence" value="ECO:0007669"/>
    <property type="project" value="InterPro"/>
</dbReference>
<dbReference type="InterPro" id="IPR049730">
    <property type="entry name" value="SNF2/RAD54-like_C"/>
</dbReference>
<feature type="domain" description="Helicase ATP-binding" evidence="2">
    <location>
        <begin position="13"/>
        <end position="179"/>
    </location>
</feature>
<protein>
    <submittedName>
        <fullName evidence="3">Chromatin remodeling complex ATPase</fullName>
    </submittedName>
</protein>
<dbReference type="SMART" id="SM00487">
    <property type="entry name" value="DEXDc"/>
    <property type="match status" value="1"/>
</dbReference>
<reference evidence="3" key="1">
    <citation type="journal article" date="2021" name="Proc. Natl. Acad. Sci. U.S.A.">
        <title>A Catalog of Tens of Thousands of Viruses from Human Metagenomes Reveals Hidden Associations with Chronic Diseases.</title>
        <authorList>
            <person name="Tisza M.J."/>
            <person name="Buck C.B."/>
        </authorList>
    </citation>
    <scope>NUCLEOTIDE SEQUENCE</scope>
    <source>
        <strain evidence="3">Ctg6Y13</strain>
    </source>
</reference>
<dbReference type="InterPro" id="IPR027417">
    <property type="entry name" value="P-loop_NTPase"/>
</dbReference>
<dbReference type="SUPFAM" id="SSF52540">
    <property type="entry name" value="P-loop containing nucleoside triphosphate hydrolases"/>
    <property type="match status" value="2"/>
</dbReference>
<evidence type="ECO:0000259" key="2">
    <source>
        <dbReference type="PROSITE" id="PS51192"/>
    </source>
</evidence>
<dbReference type="CDD" id="cd18793">
    <property type="entry name" value="SF2_C_SNF"/>
    <property type="match status" value="1"/>
</dbReference>
<sequence length="467" mass="53704">MKFNPHNYQKYCIDKVVNTEKVGLLLDMGLGKTIITLTAIDELKLNMFEVSRVLVIAPKKVAESTWFREAEKWDHLKLLKFSGVLGSEKKRINALNTSADIYVINRENIPWLVDYYRNDWPFDMVVIDEFSSFKNHQAKRFKALKLVLGKIKRLVGLTGTPAPNGLKDIWAQIYLLDQGERLGKNITAFRERYFNFYRYGNNPYGEYELKQGSDKSIMDRIADICVSMKAEDYLELPDVVDNIVSVELDAKARKQYEELEKQMILELNSLEEITVANAAALSNKLLQLSNGAVYDEKREVHEIHKCKIERFMELVEELNGKSALVFYSFKHDLDRMKGALAKSGLRVRELKTVQDEKDWNSGKIDILLAHPASAAYGLNLQDGGNHVIWFGLNWSLELYQQANKRLHRQGQKEKVIIHHLVCGNTRDEDVMKALQSKGDIQEELLQSLKARIEKYTGVKNNGEKNKS</sequence>
<dbReference type="PANTHER" id="PTHR10799">
    <property type="entry name" value="SNF2/RAD54 HELICASE FAMILY"/>
    <property type="match status" value="1"/>
</dbReference>
<dbReference type="InterPro" id="IPR014001">
    <property type="entry name" value="Helicase_ATP-bd"/>
</dbReference>
<dbReference type="Gene3D" id="3.40.50.10810">
    <property type="entry name" value="Tandem AAA-ATPase domain"/>
    <property type="match status" value="1"/>
</dbReference>
<dbReference type="GO" id="GO:0016787">
    <property type="term" value="F:hydrolase activity"/>
    <property type="evidence" value="ECO:0007669"/>
    <property type="project" value="UniProtKB-KW"/>
</dbReference>
<dbReference type="InterPro" id="IPR000330">
    <property type="entry name" value="SNF2_N"/>
</dbReference>
<dbReference type="InterPro" id="IPR001650">
    <property type="entry name" value="Helicase_C-like"/>
</dbReference>
<dbReference type="InterPro" id="IPR038718">
    <property type="entry name" value="SNF2-like_sf"/>
</dbReference>
<dbReference type="PROSITE" id="PS51192">
    <property type="entry name" value="HELICASE_ATP_BIND_1"/>
    <property type="match status" value="1"/>
</dbReference>
<dbReference type="EMBL" id="BK015766">
    <property type="protein sequence ID" value="DAE24060.1"/>
    <property type="molecule type" value="Genomic_DNA"/>
</dbReference>
<dbReference type="Pfam" id="PF00271">
    <property type="entry name" value="Helicase_C"/>
    <property type="match status" value="1"/>
</dbReference>
<accession>A0A8S5QZG1</accession>
<keyword evidence="1" id="KW-0378">Hydrolase</keyword>
<proteinExistence type="predicted"/>
<organism evidence="3">
    <name type="scientific">Siphoviridae sp. ctg6Y13</name>
    <dbReference type="NCBI Taxonomy" id="2826419"/>
    <lineage>
        <taxon>Viruses</taxon>
        <taxon>Duplodnaviria</taxon>
        <taxon>Heunggongvirae</taxon>
        <taxon>Uroviricota</taxon>
        <taxon>Caudoviricetes</taxon>
    </lineage>
</organism>
<dbReference type="Gene3D" id="3.40.50.300">
    <property type="entry name" value="P-loop containing nucleotide triphosphate hydrolases"/>
    <property type="match status" value="1"/>
</dbReference>